<reference evidence="1 2" key="1">
    <citation type="submission" date="2021-06" db="EMBL/GenBank/DDBJ databases">
        <authorList>
            <person name="Kallberg Y."/>
            <person name="Tangrot J."/>
            <person name="Rosling A."/>
        </authorList>
    </citation>
    <scope>NUCLEOTIDE SEQUENCE [LARGE SCALE GENOMIC DNA]</scope>
    <source>
        <strain evidence="1 2">120-4 pot B 10/14</strain>
    </source>
</reference>
<organism evidence="1 2">
    <name type="scientific">Gigaspora margarita</name>
    <dbReference type="NCBI Taxonomy" id="4874"/>
    <lineage>
        <taxon>Eukaryota</taxon>
        <taxon>Fungi</taxon>
        <taxon>Fungi incertae sedis</taxon>
        <taxon>Mucoromycota</taxon>
        <taxon>Glomeromycotina</taxon>
        <taxon>Glomeromycetes</taxon>
        <taxon>Diversisporales</taxon>
        <taxon>Gigasporaceae</taxon>
        <taxon>Gigaspora</taxon>
    </lineage>
</organism>
<proteinExistence type="predicted"/>
<feature type="non-terminal residue" evidence="1">
    <location>
        <position position="67"/>
    </location>
</feature>
<keyword evidence="2" id="KW-1185">Reference proteome</keyword>
<comment type="caution">
    <text evidence="1">The sequence shown here is derived from an EMBL/GenBank/DDBJ whole genome shotgun (WGS) entry which is preliminary data.</text>
</comment>
<dbReference type="Proteomes" id="UP000789901">
    <property type="component" value="Unassembled WGS sequence"/>
</dbReference>
<protein>
    <submittedName>
        <fullName evidence="1">32165_t:CDS:1</fullName>
    </submittedName>
</protein>
<evidence type="ECO:0000313" key="2">
    <source>
        <dbReference type="Proteomes" id="UP000789901"/>
    </source>
</evidence>
<sequence length="67" mass="7768">MLQKGKVWDYWIQLETSISQNESSHYNLSDENSSDIEDSIFLPTSNNPQKIQINYIHLQNANTALKI</sequence>
<accession>A0ABN7VYT1</accession>
<dbReference type="EMBL" id="CAJVQB010025462">
    <property type="protein sequence ID" value="CAG8806384.1"/>
    <property type="molecule type" value="Genomic_DNA"/>
</dbReference>
<evidence type="ECO:0000313" key="1">
    <source>
        <dbReference type="EMBL" id="CAG8806384.1"/>
    </source>
</evidence>
<name>A0ABN7VYT1_GIGMA</name>
<gene>
    <name evidence="1" type="ORF">GMARGA_LOCUS24285</name>
</gene>